<dbReference type="HOGENOM" id="CLU_058793_1_0_11"/>
<feature type="region of interest" description="Disordered" evidence="1">
    <location>
        <begin position="86"/>
        <end position="118"/>
    </location>
</feature>
<dbReference type="AlphaFoldDB" id="N6X3J7"/>
<evidence type="ECO:0000256" key="1">
    <source>
        <dbReference type="SAM" id="MobiDB-lite"/>
    </source>
</evidence>
<accession>N6X3J7</accession>
<reference evidence="2 3" key="1">
    <citation type="submission" date="2013-03" db="EMBL/GenBank/DDBJ databases">
        <title>Reference genome for the Human Microbiome Project.</title>
        <authorList>
            <person name="Aqrawi P."/>
            <person name="Ayvaz T."/>
            <person name="Bess C."/>
            <person name="Blankenburg K."/>
            <person name="Coyle M."/>
            <person name="Deng J."/>
            <person name="Forbes L."/>
            <person name="Fowler G."/>
            <person name="Francisco L."/>
            <person name="Fu Q."/>
            <person name="Gibbs R."/>
            <person name="Gross S."/>
            <person name="Gubbala S."/>
            <person name="Hale W."/>
            <person name="Hemphill L."/>
            <person name="Highlander S."/>
            <person name="Hirani K."/>
            <person name="Jackson L."/>
            <person name="Jakkamsetti A."/>
            <person name="Javaid M."/>
            <person name="Jayaseelan J.C."/>
            <person name="Jiang H."/>
            <person name="Joshi V."/>
            <person name="Korchina V."/>
            <person name="Kovar C."/>
            <person name="Lara F."/>
            <person name="Lee S."/>
            <person name="Liu Y."/>
            <person name="Mata R."/>
            <person name="Mathew T."/>
            <person name="Munidasa M."/>
            <person name="Muzny D."/>
            <person name="Nazareth L."/>
            <person name="Ngo R."/>
            <person name="Nguyen L."/>
            <person name="Nguyen N."/>
            <person name="Okwuonu G."/>
            <person name="Ongeri F."/>
            <person name="Palculict T."/>
            <person name="Patil S."/>
            <person name="Petrosino J."/>
            <person name="Pham C."/>
            <person name="Pham P."/>
            <person name="Pu L.-L."/>
            <person name="Qin X."/>
            <person name="Qu J."/>
            <person name="Reid J."/>
            <person name="Ross M."/>
            <person name="Ruth R."/>
            <person name="Saada N."/>
            <person name="San Lucas F."/>
            <person name="Santibanez J."/>
            <person name="Shang Y."/>
            <person name="Simmons D."/>
            <person name="Song X.-Z."/>
            <person name="Tang L.-Y."/>
            <person name="Thornton R."/>
            <person name="Warren J."/>
            <person name="Weissenberger G."/>
            <person name="Wilczek-Boney K."/>
            <person name="Worley K."/>
            <person name="Youmans B."/>
            <person name="Zhang J."/>
            <person name="Zhang L."/>
            <person name="Zhao Z."/>
            <person name="Zhou C."/>
            <person name="Zhu D."/>
            <person name="Zhu Y."/>
        </authorList>
    </citation>
    <scope>NUCLEOTIDE SEQUENCE [LARGE SCALE GENOMIC DNA]</scope>
    <source>
        <strain evidence="2 3">F0333</strain>
    </source>
</reference>
<dbReference type="PATRIC" id="fig|888050.3.peg.768"/>
<dbReference type="Proteomes" id="UP000013015">
    <property type="component" value="Unassembled WGS sequence"/>
</dbReference>
<dbReference type="STRING" id="888050.HMPREF9004_0810"/>
<dbReference type="EMBL" id="AQHZ01000015">
    <property type="protein sequence ID" value="ENO18241.1"/>
    <property type="molecule type" value="Genomic_DNA"/>
</dbReference>
<evidence type="ECO:0000313" key="2">
    <source>
        <dbReference type="EMBL" id="ENO18241.1"/>
    </source>
</evidence>
<name>N6X3J7_9ACTO</name>
<protein>
    <submittedName>
        <fullName evidence="2">Uncharacterized protein</fullName>
    </submittedName>
</protein>
<gene>
    <name evidence="2" type="ORF">HMPREF9004_0810</name>
</gene>
<dbReference type="RefSeq" id="WP_005962539.1">
    <property type="nucleotide sequence ID" value="NZ_CP040505.1"/>
</dbReference>
<evidence type="ECO:0000313" key="3">
    <source>
        <dbReference type="Proteomes" id="UP000013015"/>
    </source>
</evidence>
<keyword evidence="3" id="KW-1185">Reference proteome</keyword>
<comment type="caution">
    <text evidence="2">The sequence shown here is derived from an EMBL/GenBank/DDBJ whole genome shotgun (WGS) entry which is preliminary data.</text>
</comment>
<proteinExistence type="predicted"/>
<organism evidence="2 3">
    <name type="scientific">Schaalia cardiffensis F0333</name>
    <dbReference type="NCBI Taxonomy" id="888050"/>
    <lineage>
        <taxon>Bacteria</taxon>
        <taxon>Bacillati</taxon>
        <taxon>Actinomycetota</taxon>
        <taxon>Actinomycetes</taxon>
        <taxon>Actinomycetales</taxon>
        <taxon>Actinomycetaceae</taxon>
        <taxon>Schaalia</taxon>
    </lineage>
</organism>
<dbReference type="eggNOG" id="COG3177">
    <property type="taxonomic scope" value="Bacteria"/>
</dbReference>
<sequence>MTIDALIDPSVHVLARASARPEVQAAMNSAIDALTRLRFHEGLRRGWEEARAEATIHEATALSLILGARTSVNDLRLASLAGVGERPAGVGERPAGADSFPAGAGSPHADTASCPSEAGAPIRRDPAMDLAIGIQRSQTGLVAGFPPLNSRVPSRPRQIPLPALVASIHRDICSGLVESGRMSTRGVAMPNSPELLAPLAGYMSANAPALARAAAILAHFRFREVFTPASPAVGAALARRLLVLEGVDPTGVCTISVLDAHDPVQASRELAGWVSADEDGVARWILHFTKSVEHGAKAGENIALHVQAGRLG</sequence>
<dbReference type="OrthoDB" id="3251981at2"/>